<reference evidence="2" key="1">
    <citation type="submission" date="2025-08" db="UniProtKB">
        <authorList>
            <consortium name="RefSeq"/>
        </authorList>
    </citation>
    <scope>IDENTIFICATION</scope>
    <source>
        <strain evidence="2">Tuebingen</strain>
        <tissue evidence="2">Fibroblasts and whole tissue</tissue>
    </source>
</reference>
<proteinExistence type="predicted"/>
<accession>A0AC58J773</accession>
<keyword evidence="2" id="KW-0808">Transferase</keyword>
<keyword evidence="2" id="KW-0418">Kinase</keyword>
<organism evidence="1 2">
    <name type="scientific">Danio rerio</name>
    <name type="common">Zebrafish</name>
    <name type="synonym">Brachydanio rerio</name>
    <dbReference type="NCBI Taxonomy" id="7955"/>
    <lineage>
        <taxon>Eukaryota</taxon>
        <taxon>Metazoa</taxon>
        <taxon>Chordata</taxon>
        <taxon>Craniata</taxon>
        <taxon>Vertebrata</taxon>
        <taxon>Euteleostomi</taxon>
        <taxon>Actinopterygii</taxon>
        <taxon>Neopterygii</taxon>
        <taxon>Teleostei</taxon>
        <taxon>Ostariophysi</taxon>
        <taxon>Cypriniformes</taxon>
        <taxon>Danionidae</taxon>
        <taxon>Danioninae</taxon>
        <taxon>Danio</taxon>
    </lineage>
</organism>
<keyword evidence="1" id="KW-1185">Reference proteome</keyword>
<dbReference type="RefSeq" id="XP_073802330.1">
    <property type="nucleotide sequence ID" value="XM_073946229.1"/>
</dbReference>
<dbReference type="Proteomes" id="UP000000437">
    <property type="component" value="Chromosome 4"/>
</dbReference>
<name>A0AC58J773_DANRE</name>
<gene>
    <name evidence="2" type="primary">cerk</name>
    <name evidence="2" type="synonym">si:ch211-162i19.1</name>
</gene>
<protein>
    <submittedName>
        <fullName evidence="2">Ceramide kinase isoform X2</fullName>
    </submittedName>
</protein>
<evidence type="ECO:0000313" key="1">
    <source>
        <dbReference type="Proteomes" id="UP000000437"/>
    </source>
</evidence>
<sequence length="553" mass="61958">MEKQSTLLCSELSVQRRLYEVTLNCAILAWKDVQNAKKHTGRAIYGAVKAGSHCVPVCEIIAVQEKEDDSPCKDTGKWQKVPQSPTDSCQHAFTVYYVERTRQHCWRCSNVTFQCSEHSLCLLWIQTIKEQLALLTNRPVEKQPIQCWRCSGPHPPGNCPMYLTPPSQQSSTQHHPNHGKSFHAAKSGGRPTNIIVAASETPQSTKEVPNVFLPSTTMSSLAIPQQLVVPISIGSWFGKAILDTGASYTLIHESLMQNFDTSAQLQNWSSGPLYLANGKAEIPLGWLNITIQIHGKSFVVPAVVLPSQALAYAIILGLDFIFFSGLKIHVSEHKYSFTSDPTEEHPFQPGYASEPLVKMTPMTEKKTLRKNKLNLTLLSAVPPPQTSLGMLQTDHVDDATQIWNAVSEAQLPKEEKQQLLQILQNNPRVCTQRTGKTKLLQHRIYTTSQVPIKQKPYRLSPVKQQVMEEQLEQMLRDGIVEPSHSSWASPVVLVPKKNGKLRFCVDYRKVNAITENDAYPLPNITEILESLSGSTIFFYHRFKQWVLASDDGS</sequence>
<evidence type="ECO:0000313" key="2">
    <source>
        <dbReference type="RefSeq" id="XP_073802330.1"/>
    </source>
</evidence>